<dbReference type="GeneID" id="20089515"/>
<feature type="transmembrane region" description="Helical" evidence="5">
    <location>
        <begin position="296"/>
        <end position="318"/>
    </location>
</feature>
<dbReference type="eggNOG" id="KOG0252">
    <property type="taxonomic scope" value="Eukaryota"/>
</dbReference>
<proteinExistence type="predicted"/>
<name>A0A024TI72_9STRA</name>
<keyword evidence="2 5" id="KW-0812">Transmembrane</keyword>
<dbReference type="GO" id="GO:0046943">
    <property type="term" value="F:carboxylic acid transmembrane transporter activity"/>
    <property type="evidence" value="ECO:0007669"/>
    <property type="project" value="TreeGrafter"/>
</dbReference>
<reference evidence="7" key="1">
    <citation type="submission" date="2013-12" db="EMBL/GenBank/DDBJ databases">
        <title>The Genome Sequence of Aphanomyces invadans NJM9701.</title>
        <authorList>
            <consortium name="The Broad Institute Genomics Platform"/>
            <person name="Russ C."/>
            <person name="Tyler B."/>
            <person name="van West P."/>
            <person name="Dieguez-Uribeondo J."/>
            <person name="Young S.K."/>
            <person name="Zeng Q."/>
            <person name="Gargeya S."/>
            <person name="Fitzgerald M."/>
            <person name="Abouelleil A."/>
            <person name="Alvarado L."/>
            <person name="Chapman S.B."/>
            <person name="Gainer-Dewar J."/>
            <person name="Goldberg J."/>
            <person name="Griggs A."/>
            <person name="Gujja S."/>
            <person name="Hansen M."/>
            <person name="Howarth C."/>
            <person name="Imamovic A."/>
            <person name="Ireland A."/>
            <person name="Larimer J."/>
            <person name="McCowan C."/>
            <person name="Murphy C."/>
            <person name="Pearson M."/>
            <person name="Poon T.W."/>
            <person name="Priest M."/>
            <person name="Roberts A."/>
            <person name="Saif S."/>
            <person name="Shea T."/>
            <person name="Sykes S."/>
            <person name="Wortman J."/>
            <person name="Nusbaum C."/>
            <person name="Birren B."/>
        </authorList>
    </citation>
    <scope>NUCLEOTIDE SEQUENCE [LARGE SCALE GENOMIC DNA]</scope>
    <source>
        <strain evidence="7">NJM9701</strain>
    </source>
</reference>
<evidence type="ECO:0000256" key="2">
    <source>
        <dbReference type="ARBA" id="ARBA00022692"/>
    </source>
</evidence>
<dbReference type="SUPFAM" id="SSF103473">
    <property type="entry name" value="MFS general substrate transporter"/>
    <property type="match status" value="1"/>
</dbReference>
<dbReference type="Pfam" id="PF00083">
    <property type="entry name" value="Sugar_tr"/>
    <property type="match status" value="1"/>
</dbReference>
<dbReference type="STRING" id="157072.A0A024TI72"/>
<evidence type="ECO:0000256" key="5">
    <source>
        <dbReference type="SAM" id="Phobius"/>
    </source>
</evidence>
<dbReference type="InterPro" id="IPR036259">
    <property type="entry name" value="MFS_trans_sf"/>
</dbReference>
<evidence type="ECO:0000256" key="3">
    <source>
        <dbReference type="ARBA" id="ARBA00022989"/>
    </source>
</evidence>
<dbReference type="OrthoDB" id="433512at2759"/>
<dbReference type="InterPro" id="IPR020846">
    <property type="entry name" value="MFS_dom"/>
</dbReference>
<feature type="transmembrane region" description="Helical" evidence="5">
    <location>
        <begin position="252"/>
        <end position="276"/>
    </location>
</feature>
<dbReference type="InterPro" id="IPR005828">
    <property type="entry name" value="MFS_sugar_transport-like"/>
</dbReference>
<organism evidence="7">
    <name type="scientific">Aphanomyces invadans</name>
    <dbReference type="NCBI Taxonomy" id="157072"/>
    <lineage>
        <taxon>Eukaryota</taxon>
        <taxon>Sar</taxon>
        <taxon>Stramenopiles</taxon>
        <taxon>Oomycota</taxon>
        <taxon>Saprolegniomycetes</taxon>
        <taxon>Saprolegniales</taxon>
        <taxon>Verrucalvaceae</taxon>
        <taxon>Aphanomyces</taxon>
    </lineage>
</organism>
<dbReference type="AlphaFoldDB" id="A0A024TI72"/>
<comment type="subcellular location">
    <subcellularLocation>
        <location evidence="1">Membrane</location>
        <topology evidence="1">Multi-pass membrane protein</topology>
    </subcellularLocation>
</comment>
<feature type="transmembrane region" description="Helical" evidence="5">
    <location>
        <begin position="111"/>
        <end position="129"/>
    </location>
</feature>
<feature type="domain" description="Major facilitator superfamily (MFS) profile" evidence="6">
    <location>
        <begin position="44"/>
        <end position="593"/>
    </location>
</feature>
<dbReference type="Gene3D" id="1.20.1250.20">
    <property type="entry name" value="MFS general substrate transporter like domains"/>
    <property type="match status" value="1"/>
</dbReference>
<protein>
    <recommendedName>
        <fullName evidence="6">Major facilitator superfamily (MFS) profile domain-containing protein</fullName>
    </recommendedName>
</protein>
<gene>
    <name evidence="7" type="ORF">H310_12465</name>
</gene>
<dbReference type="GO" id="GO:0005886">
    <property type="term" value="C:plasma membrane"/>
    <property type="evidence" value="ECO:0007669"/>
    <property type="project" value="TreeGrafter"/>
</dbReference>
<evidence type="ECO:0000256" key="4">
    <source>
        <dbReference type="ARBA" id="ARBA00023136"/>
    </source>
</evidence>
<dbReference type="PROSITE" id="PS50850">
    <property type="entry name" value="MFS"/>
    <property type="match status" value="1"/>
</dbReference>
<feature type="transmembrane region" description="Helical" evidence="5">
    <location>
        <begin position="45"/>
        <end position="69"/>
    </location>
</feature>
<sequence>MNDGKTYAPPLTGPPNATVVQKSTYTPLLERSDSTASTAQVNQRVLVSAVANFSTAYNLAIIGSVVPLVTETNPTLDMSCIPAITSCSLVGAIVGQLIFGYIGDVLGRKKGMILTLFLTVIGAVASAILPWNSSIYSTLAICRFILGIGVGGVYPLSAAAAAEGGSDPVVNNKRVAAVFSFQGWGQLASFLMCYILLETSLSHEWTWRVLLGLGALPGVFVLHEAITSEETKAFLKSQHNPNRLRFSAAMRLYYKQFLGTSLGWFLFDITFYGNILFTPIILDGLYDGVATSMVDIAQFSVFTSLIALPGYYLSYFMMGTMDFKHIQMQGFFAMAILFLVMGLFYTTLLPLKTLLFCMYAPHMSSCDAKFDVCCAGKVRVDLFLFQFWTKCHYVFAPGRVVPVRCPRSIQWHVGRCRQAWRCRWGVLVRLYSSNVRRVDGAGCVGSRICLGASRDAVSYSIQALSIVVCHWFARWSTLVHSPTFAMACEYIEPGTCRMGEGRAQWICPTRTPQVVVRAALRWMEVSSRWDCTMRTKGFTAEPPRLAIVGLALPSLDKLHKCKQFESARTICQLDNNLTRHSLDAKREIVSTVS</sequence>
<dbReference type="PANTHER" id="PTHR23508:SF10">
    <property type="entry name" value="CARBOXYLIC ACID TRANSPORTER PROTEIN HOMOLOG"/>
    <property type="match status" value="1"/>
</dbReference>
<feature type="transmembrane region" description="Helical" evidence="5">
    <location>
        <begin position="135"/>
        <end position="154"/>
    </location>
</feature>
<dbReference type="EMBL" id="KI913990">
    <property type="protein sequence ID" value="ETV93699.1"/>
    <property type="molecule type" value="Genomic_DNA"/>
</dbReference>
<feature type="transmembrane region" description="Helical" evidence="5">
    <location>
        <begin position="81"/>
        <end position="99"/>
    </location>
</feature>
<dbReference type="RefSeq" id="XP_008877741.1">
    <property type="nucleotide sequence ID" value="XM_008879519.1"/>
</dbReference>
<feature type="transmembrane region" description="Helical" evidence="5">
    <location>
        <begin position="330"/>
        <end position="351"/>
    </location>
</feature>
<evidence type="ECO:0000256" key="1">
    <source>
        <dbReference type="ARBA" id="ARBA00004141"/>
    </source>
</evidence>
<accession>A0A024TI72</accession>
<dbReference type="PANTHER" id="PTHR23508">
    <property type="entry name" value="CARBOXYLIC ACID TRANSPORTER PROTEIN HOMOLOG"/>
    <property type="match status" value="1"/>
</dbReference>
<evidence type="ECO:0000259" key="6">
    <source>
        <dbReference type="PROSITE" id="PS50850"/>
    </source>
</evidence>
<feature type="transmembrane region" description="Helical" evidence="5">
    <location>
        <begin position="175"/>
        <end position="197"/>
    </location>
</feature>
<keyword evidence="3 5" id="KW-1133">Transmembrane helix</keyword>
<keyword evidence="4 5" id="KW-0472">Membrane</keyword>
<dbReference type="VEuPathDB" id="FungiDB:H310_12465"/>
<evidence type="ECO:0000313" key="7">
    <source>
        <dbReference type="EMBL" id="ETV93699.1"/>
    </source>
</evidence>